<dbReference type="RefSeq" id="WP_052717587.1">
    <property type="nucleotide sequence ID" value="NZ_CP017707.1"/>
</dbReference>
<organism evidence="2 3">
    <name type="scientific">Chromobacterium vaccinii</name>
    <dbReference type="NCBI Taxonomy" id="1108595"/>
    <lineage>
        <taxon>Bacteria</taxon>
        <taxon>Pseudomonadati</taxon>
        <taxon>Pseudomonadota</taxon>
        <taxon>Betaproteobacteria</taxon>
        <taxon>Neisseriales</taxon>
        <taxon>Chromobacteriaceae</taxon>
        <taxon>Chromobacterium</taxon>
    </lineage>
</organism>
<dbReference type="InterPro" id="IPR043129">
    <property type="entry name" value="ATPase_NBD"/>
</dbReference>
<name>A0A1D9LLC1_9NEIS</name>
<dbReference type="STRING" id="1108595.BKX93_19950"/>
<dbReference type="GeneID" id="68843479"/>
<gene>
    <name evidence="2" type="ORF">BKX93_19950</name>
</gene>
<reference evidence="2 3" key="1">
    <citation type="submission" date="2016-10" db="EMBL/GenBank/DDBJ databases">
        <title>Chromobacterium muskegensis sp. nov., an insecticidal bacterium isolated from Sphagnum bogs.</title>
        <authorList>
            <person name="Sparks M.E."/>
            <person name="Blackburn M.B."/>
            <person name="Gundersen-Rindal D.E."/>
            <person name="Mitchell A."/>
            <person name="Farrar R."/>
            <person name="Kuhar D."/>
        </authorList>
    </citation>
    <scope>NUCLEOTIDE SEQUENCE [LARGE SCALE GENOMIC DNA]</scope>
    <source>
        <strain evidence="2 3">21-1</strain>
    </source>
</reference>
<protein>
    <recommendedName>
        <fullName evidence="4">Glucokinase</fullName>
    </recommendedName>
</protein>
<accession>A0A1D9LLC1</accession>
<dbReference type="Gene3D" id="3.30.420.40">
    <property type="match status" value="2"/>
</dbReference>
<dbReference type="PANTHER" id="PTHR18964">
    <property type="entry name" value="ROK (REPRESSOR, ORF, KINASE) FAMILY"/>
    <property type="match status" value="1"/>
</dbReference>
<dbReference type="EMBL" id="CP017707">
    <property type="protein sequence ID" value="AOZ52039.1"/>
    <property type="molecule type" value="Genomic_DNA"/>
</dbReference>
<dbReference type="KEGG" id="cvc:BKX93_19950"/>
<dbReference type="Proteomes" id="UP000178776">
    <property type="component" value="Chromosome"/>
</dbReference>
<evidence type="ECO:0000256" key="1">
    <source>
        <dbReference type="ARBA" id="ARBA00006479"/>
    </source>
</evidence>
<dbReference type="AlphaFoldDB" id="A0A1D9LLC1"/>
<evidence type="ECO:0000313" key="2">
    <source>
        <dbReference type="EMBL" id="AOZ52039.1"/>
    </source>
</evidence>
<proteinExistence type="inferred from homology"/>
<evidence type="ECO:0000313" key="3">
    <source>
        <dbReference type="Proteomes" id="UP000178776"/>
    </source>
</evidence>
<evidence type="ECO:0008006" key="4">
    <source>
        <dbReference type="Google" id="ProtNLM"/>
    </source>
</evidence>
<dbReference type="InterPro" id="IPR000600">
    <property type="entry name" value="ROK"/>
</dbReference>
<sequence length="355" mass="38218">MNRRPAPHEAVIVFDIGGTRFRAGVYREGALTDVRSRPAISFRSAPELDGEGLRGALLDYLAETAEELAARHGASLASLSLGAAMNGLTGEVYGSGPLWGEYSQRFDPRAALAERAPSLRWTVLNDVSAALLAYADSLPQSQARKVMLVTVSTGIACRVLDMRSRSIPLDEFGLQGEVGHLPVQLSYQGRPVELACDCGGAGHLAAYSSGRGIAALTAWLRGEEEGMWQESDYRRLRKQGLSEEEALAGAVEQRDTFAMLLLRLATRPMAAWLRCALTLDPELDRIALAGGVCAGLGEHYREALLGHLREQGVYLSSGFDPDYFSRRIHLAQPGQTSGLLGAGLHGLRPEALHAA</sequence>
<comment type="similarity">
    <text evidence="1">Belongs to the ROK (NagC/XylR) family.</text>
</comment>
<dbReference type="SUPFAM" id="SSF53067">
    <property type="entry name" value="Actin-like ATPase domain"/>
    <property type="match status" value="1"/>
</dbReference>
<dbReference type="Pfam" id="PF00480">
    <property type="entry name" value="ROK"/>
    <property type="match status" value="1"/>
</dbReference>
<dbReference type="PANTHER" id="PTHR18964:SF149">
    <property type="entry name" value="BIFUNCTIONAL UDP-N-ACETYLGLUCOSAMINE 2-EPIMERASE_N-ACETYLMANNOSAMINE KINASE"/>
    <property type="match status" value="1"/>
</dbReference>